<dbReference type="AlphaFoldDB" id="A0A7W8KEB6"/>
<reference evidence="3 4" key="3">
    <citation type="submission" date="2020-08" db="EMBL/GenBank/DDBJ databases">
        <title>Genomic Encyclopedia of Type Strains, Phase IV (KMG-IV): sequencing the most valuable type-strain genomes for metagenomic binning, comparative biology and taxonomic classification.</title>
        <authorList>
            <person name="Goeker M."/>
        </authorList>
    </citation>
    <scope>NUCLEOTIDE SEQUENCE [LARGE SCALE GENOMIC DNA]</scope>
    <source>
        <strain evidence="3 4">DSM 27521</strain>
    </source>
</reference>
<name>A0A7W8KEB6_9DEIO</name>
<dbReference type="Proteomes" id="UP000539473">
    <property type="component" value="Unassembled WGS sequence"/>
</dbReference>
<evidence type="ECO:0000313" key="3">
    <source>
        <dbReference type="EMBL" id="MBB5375518.1"/>
    </source>
</evidence>
<feature type="domain" description="Imm33-like" evidence="1">
    <location>
        <begin position="12"/>
        <end position="114"/>
    </location>
</feature>
<dbReference type="Proteomes" id="UP000619376">
    <property type="component" value="Unassembled WGS sequence"/>
</dbReference>
<keyword evidence="5" id="KW-1185">Reference proteome</keyword>
<dbReference type="RefSeq" id="WP_184109713.1">
    <property type="nucleotide sequence ID" value="NZ_BNAJ01000001.1"/>
</dbReference>
<dbReference type="EMBL" id="JACHFK010000001">
    <property type="protein sequence ID" value="MBB5375518.1"/>
    <property type="molecule type" value="Genomic_DNA"/>
</dbReference>
<sequence length="120" mass="13697">MTDDWSEEQKYQRYVCQVYGAEYQDTGAQDIVIVERAWNNEALPINGFRIARTTEGPQWFIWFGEGDIPDDVGAFEAISAAELIARRDEAGAFLGLASGWRFRNIGSTTNVWFDPVILKW</sequence>
<protein>
    <recommendedName>
        <fullName evidence="1">Imm33-like domain-containing protein</fullName>
    </recommendedName>
</protein>
<evidence type="ECO:0000259" key="1">
    <source>
        <dbReference type="Pfam" id="PF24719"/>
    </source>
</evidence>
<proteinExistence type="predicted"/>
<dbReference type="EMBL" id="BNAJ01000001">
    <property type="protein sequence ID" value="GHF28671.1"/>
    <property type="molecule type" value="Genomic_DNA"/>
</dbReference>
<dbReference type="InterPro" id="IPR056509">
    <property type="entry name" value="Imm33-like"/>
</dbReference>
<dbReference type="Pfam" id="PF24719">
    <property type="entry name" value="Imm33-like"/>
    <property type="match status" value="1"/>
</dbReference>
<evidence type="ECO:0000313" key="2">
    <source>
        <dbReference type="EMBL" id="GHF28671.1"/>
    </source>
</evidence>
<gene>
    <name evidence="2" type="ORF">GCM10017781_00780</name>
    <name evidence="3" type="ORF">HNQ07_000962</name>
</gene>
<reference evidence="2" key="1">
    <citation type="journal article" date="2014" name="Int. J. Syst. Evol. Microbiol.">
        <title>Complete genome of a new Firmicutes species belonging to the dominant human colonic microbiota ('Ruminococcus bicirculans') reveals two chromosomes and a selective capacity to utilize plant glucans.</title>
        <authorList>
            <consortium name="NISC Comparative Sequencing Program"/>
            <person name="Wegmann U."/>
            <person name="Louis P."/>
            <person name="Goesmann A."/>
            <person name="Henrissat B."/>
            <person name="Duncan S.H."/>
            <person name="Flint H.J."/>
        </authorList>
    </citation>
    <scope>NUCLEOTIDE SEQUENCE</scope>
    <source>
        <strain evidence="2">CGMCC 1.18437</strain>
    </source>
</reference>
<accession>A0A7W8KEB6</accession>
<evidence type="ECO:0000313" key="5">
    <source>
        <dbReference type="Proteomes" id="UP000619376"/>
    </source>
</evidence>
<evidence type="ECO:0000313" key="4">
    <source>
        <dbReference type="Proteomes" id="UP000539473"/>
    </source>
</evidence>
<reference evidence="5" key="2">
    <citation type="journal article" date="2019" name="Int. J. Syst. Evol. Microbiol.">
        <title>The Global Catalogue of Microorganisms (GCM) 10K type strain sequencing project: providing services to taxonomists for standard genome sequencing and annotation.</title>
        <authorList>
            <consortium name="The Broad Institute Genomics Platform"/>
            <consortium name="The Broad Institute Genome Sequencing Center for Infectious Disease"/>
            <person name="Wu L."/>
            <person name="Ma J."/>
        </authorList>
    </citation>
    <scope>NUCLEOTIDE SEQUENCE [LARGE SCALE GENOMIC DNA]</scope>
    <source>
        <strain evidence="5">CGMCC 1.18437</strain>
    </source>
</reference>
<comment type="caution">
    <text evidence="3">The sequence shown here is derived from an EMBL/GenBank/DDBJ whole genome shotgun (WGS) entry which is preliminary data.</text>
</comment>
<reference evidence="2" key="4">
    <citation type="submission" date="2024-05" db="EMBL/GenBank/DDBJ databases">
        <authorList>
            <person name="Sun Q."/>
            <person name="Zhou Y."/>
        </authorList>
    </citation>
    <scope>NUCLEOTIDE SEQUENCE</scope>
    <source>
        <strain evidence="2">CGMCC 1.18437</strain>
    </source>
</reference>
<organism evidence="3 4">
    <name type="scientific">Deinococcus metalli</name>
    <dbReference type="NCBI Taxonomy" id="1141878"/>
    <lineage>
        <taxon>Bacteria</taxon>
        <taxon>Thermotogati</taxon>
        <taxon>Deinococcota</taxon>
        <taxon>Deinococci</taxon>
        <taxon>Deinococcales</taxon>
        <taxon>Deinococcaceae</taxon>
        <taxon>Deinococcus</taxon>
    </lineage>
</organism>